<protein>
    <submittedName>
        <fullName evidence="2">Podospora anserina S mat+ genomic DNA chromosome 5, supercontig 8</fullName>
    </submittedName>
</protein>
<dbReference type="InterPro" id="IPR052895">
    <property type="entry name" value="HetReg/Transcr_Mod"/>
</dbReference>
<sequence>RPKRLWIDAICINQDDIQERESQVDIMRHIYRSATDVIAWIGEDNSPRDERGVAFLQQLRVRTVCTGDWPRGLVKATAKLEPETFLWLLSTAPSGVFTSPWFDLLSIFERPWFSRIWTVQEVVMGRSVGVWCGCHGIEWMDICYCAVFILRHATHALRNLAKLDTLDSHDLQGLGLRIYHWQRLIAAAKKIHVVGLFTS</sequence>
<feature type="domain" description="Heterokaryon incompatibility" evidence="1">
    <location>
        <begin position="3"/>
        <end position="121"/>
    </location>
</feature>
<dbReference type="HOGENOM" id="CLU_1375169_0_0_1"/>
<reference evidence="2" key="1">
    <citation type="journal article" date="2008" name="Genome Biol.">
        <title>The genome sequence of the model ascomycete fungus Podospora anserina.</title>
        <authorList>
            <person name="Espagne E."/>
            <person name="Lespinet O."/>
            <person name="Malagnac F."/>
            <person name="Da Silva C."/>
            <person name="Jaillon O."/>
            <person name="Porcel B.M."/>
            <person name="Couloux A."/>
            <person name="Aury J.-M."/>
            <person name="Segurens B."/>
            <person name="Poulain J."/>
            <person name="Anthouard V."/>
            <person name="Grossetete S."/>
            <person name="Khalili H."/>
            <person name="Coppin E."/>
            <person name="Dequard-Chablat M."/>
            <person name="Picard M."/>
            <person name="Contamine V."/>
            <person name="Arnaise S."/>
            <person name="Bourdais A."/>
            <person name="Berteaux-Lecellier V."/>
            <person name="Gautheret D."/>
            <person name="de Vries R.P."/>
            <person name="Battaglia E."/>
            <person name="Coutinho P.M."/>
            <person name="Danchin E.G.J."/>
            <person name="Henrissat B."/>
            <person name="El Khoury R."/>
            <person name="Sainsard-Chanet A."/>
            <person name="Boivin A."/>
            <person name="Pinan-Lucarre B."/>
            <person name="Sellem C.H."/>
            <person name="Debuchy R."/>
            <person name="Wincker P."/>
            <person name="Weissenbach J."/>
            <person name="Silar P."/>
        </authorList>
    </citation>
    <scope>NUCLEOTIDE SEQUENCE [LARGE SCALE GENOMIC DNA]</scope>
    <source>
        <strain evidence="2">S mat+</strain>
    </source>
</reference>
<dbReference type="OrthoDB" id="4590584at2759"/>
<name>B2AMI3_PODAN</name>
<dbReference type="VEuPathDB" id="FungiDB:PODANS_5_6900"/>
<evidence type="ECO:0000259" key="1">
    <source>
        <dbReference type="Pfam" id="PF06985"/>
    </source>
</evidence>
<proteinExistence type="predicted"/>
<dbReference type="EMBL" id="CU633870">
    <property type="protein sequence ID" value="CAP65106.1"/>
    <property type="molecule type" value="Genomic_DNA"/>
</dbReference>
<dbReference type="AlphaFoldDB" id="B2AMI3"/>
<dbReference type="Pfam" id="PF06985">
    <property type="entry name" value="HET"/>
    <property type="match status" value="1"/>
</dbReference>
<evidence type="ECO:0000313" key="2">
    <source>
        <dbReference type="EMBL" id="CAP65106.1"/>
    </source>
</evidence>
<dbReference type="GeneID" id="6189397"/>
<dbReference type="PANTHER" id="PTHR24148:SF64">
    <property type="entry name" value="HETEROKARYON INCOMPATIBILITY DOMAIN-CONTAINING PROTEIN"/>
    <property type="match status" value="1"/>
</dbReference>
<dbReference type="PANTHER" id="PTHR24148">
    <property type="entry name" value="ANKYRIN REPEAT DOMAIN-CONTAINING PROTEIN 39 HOMOLOG-RELATED"/>
    <property type="match status" value="1"/>
</dbReference>
<dbReference type="KEGG" id="pan:PODANSg2221"/>
<dbReference type="RefSeq" id="XP_001905198.1">
    <property type="nucleotide sequence ID" value="XM_001905163.1"/>
</dbReference>
<reference evidence="2" key="2">
    <citation type="submission" date="2008-07" db="EMBL/GenBank/DDBJ databases">
        <authorList>
            <person name="Genoscope - CEA"/>
        </authorList>
    </citation>
    <scope>NUCLEOTIDE SEQUENCE</scope>
    <source>
        <strain evidence="2">S mat+</strain>
    </source>
</reference>
<dbReference type="InterPro" id="IPR010730">
    <property type="entry name" value="HET"/>
</dbReference>
<organism evidence="2">
    <name type="scientific">Podospora anserina (strain S / ATCC MYA-4624 / DSM 980 / FGSC 10383)</name>
    <name type="common">Pleurage anserina</name>
    <dbReference type="NCBI Taxonomy" id="515849"/>
    <lineage>
        <taxon>Eukaryota</taxon>
        <taxon>Fungi</taxon>
        <taxon>Dikarya</taxon>
        <taxon>Ascomycota</taxon>
        <taxon>Pezizomycotina</taxon>
        <taxon>Sordariomycetes</taxon>
        <taxon>Sordariomycetidae</taxon>
        <taxon>Sordariales</taxon>
        <taxon>Podosporaceae</taxon>
        <taxon>Podospora</taxon>
        <taxon>Podospora anserina</taxon>
    </lineage>
</organism>
<gene>
    <name evidence="2" type="ORF">PODANS_5_6900</name>
</gene>
<accession>B2AMI3</accession>
<feature type="non-terminal residue" evidence="2">
    <location>
        <position position="1"/>
    </location>
</feature>